<sequence>MNPDNLTITITTAIGGAILLVILTTLLVLAHRERIKRLLGVAGTIQHNSLLPFSHNNHNKREKTNFPRIGRNQETQPQGHLTFQGPPYPLSPLPRSRGTYRLMGASSHPLRTLQCCYPATNQLASGYWYPDPSSQHGLLQYRGAPYPGPPPIPPMSPTLSNSLSPSLSERTMTPSTPKVATTSGPCSPSSTSSSLGLIEQRHGSSDDRTLRPKQPSTALATRPASRPRSSPIETGQYTLLQQGFQWSDYDLEPLGNSRQWSDSYSSWHNERETALTWTDKTIFDRLNYNNRRNYRGYTPAPRLSQSFTLGPQDDYYNNDLGDYYHGPKTSHFITGQNDPDEEVGGSNQPPNDEAEERQAAEEEAVKRLAKIDELEKQLNDVEMSHRDHATKWGLQMQRNKGKAPDRGCQPLLQPPNPYHPLWKRDDRYSVPQPPQPPPQPVSSADGDAPFWGVKPVMMQLPKVFKGEHEDIERFFGDCIMYFKMFSSYFLLPSQTDPFAASLFNGLAKKWWVHKCQELWSDSTMDTIPTRFRYPTWTEFVSMVNIQFWDPTPSLKKLPTALYTARRTSYILRLCNKNLATARTVEFMVSY</sequence>
<dbReference type="OrthoDB" id="3068543at2759"/>
<feature type="compositionally biased region" description="Pro residues" evidence="1">
    <location>
        <begin position="431"/>
        <end position="440"/>
    </location>
</feature>
<feature type="region of interest" description="Disordered" evidence="1">
    <location>
        <begin position="327"/>
        <end position="363"/>
    </location>
</feature>
<feature type="compositionally biased region" description="Low complexity" evidence="1">
    <location>
        <begin position="182"/>
        <end position="197"/>
    </location>
</feature>
<keyword evidence="2" id="KW-0812">Transmembrane</keyword>
<feature type="compositionally biased region" description="Low complexity" evidence="1">
    <location>
        <begin position="157"/>
        <end position="168"/>
    </location>
</feature>
<feature type="transmembrane region" description="Helical" evidence="2">
    <location>
        <begin position="6"/>
        <end position="29"/>
    </location>
</feature>
<keyword evidence="2" id="KW-0472">Membrane</keyword>
<feature type="region of interest" description="Disordered" evidence="1">
    <location>
        <begin position="139"/>
        <end position="233"/>
    </location>
</feature>
<name>A0A284RCZ5_ARMOS</name>
<proteinExistence type="predicted"/>
<protein>
    <recommendedName>
        <fullName evidence="5">Retrotransposon gag domain-containing protein</fullName>
    </recommendedName>
</protein>
<feature type="region of interest" description="Disordered" evidence="1">
    <location>
        <begin position="396"/>
        <end position="447"/>
    </location>
</feature>
<dbReference type="AlphaFoldDB" id="A0A284RCZ5"/>
<feature type="compositionally biased region" description="Basic and acidic residues" evidence="1">
    <location>
        <begin position="199"/>
        <end position="210"/>
    </location>
</feature>
<evidence type="ECO:0000313" key="3">
    <source>
        <dbReference type="EMBL" id="SJL06614.1"/>
    </source>
</evidence>
<accession>A0A284RCZ5</accession>
<evidence type="ECO:0000313" key="4">
    <source>
        <dbReference type="Proteomes" id="UP000219338"/>
    </source>
</evidence>
<evidence type="ECO:0000256" key="2">
    <source>
        <dbReference type="SAM" id="Phobius"/>
    </source>
</evidence>
<dbReference type="EMBL" id="FUEG01000007">
    <property type="protein sequence ID" value="SJL06614.1"/>
    <property type="molecule type" value="Genomic_DNA"/>
</dbReference>
<feature type="compositionally biased region" description="Polar residues" evidence="1">
    <location>
        <begin position="169"/>
        <end position="181"/>
    </location>
</feature>
<dbReference type="Proteomes" id="UP000219338">
    <property type="component" value="Unassembled WGS sequence"/>
</dbReference>
<organism evidence="3 4">
    <name type="scientific">Armillaria ostoyae</name>
    <name type="common">Armillaria root rot fungus</name>
    <dbReference type="NCBI Taxonomy" id="47428"/>
    <lineage>
        <taxon>Eukaryota</taxon>
        <taxon>Fungi</taxon>
        <taxon>Dikarya</taxon>
        <taxon>Basidiomycota</taxon>
        <taxon>Agaricomycotina</taxon>
        <taxon>Agaricomycetes</taxon>
        <taxon>Agaricomycetidae</taxon>
        <taxon>Agaricales</taxon>
        <taxon>Marasmiineae</taxon>
        <taxon>Physalacriaceae</taxon>
        <taxon>Armillaria</taxon>
    </lineage>
</organism>
<keyword evidence="4" id="KW-1185">Reference proteome</keyword>
<evidence type="ECO:0000256" key="1">
    <source>
        <dbReference type="SAM" id="MobiDB-lite"/>
    </source>
</evidence>
<reference evidence="4" key="1">
    <citation type="journal article" date="2017" name="Nat. Ecol. Evol.">
        <title>Genome expansion and lineage-specific genetic innovations in the forest pathogenic fungi Armillaria.</title>
        <authorList>
            <person name="Sipos G."/>
            <person name="Prasanna A.N."/>
            <person name="Walter M.C."/>
            <person name="O'Connor E."/>
            <person name="Balint B."/>
            <person name="Krizsan K."/>
            <person name="Kiss B."/>
            <person name="Hess J."/>
            <person name="Varga T."/>
            <person name="Slot J."/>
            <person name="Riley R."/>
            <person name="Boka B."/>
            <person name="Rigling D."/>
            <person name="Barry K."/>
            <person name="Lee J."/>
            <person name="Mihaltcheva S."/>
            <person name="LaButti K."/>
            <person name="Lipzen A."/>
            <person name="Waldron R."/>
            <person name="Moloney N.M."/>
            <person name="Sperisen C."/>
            <person name="Kredics L."/>
            <person name="Vagvoelgyi C."/>
            <person name="Patrignani A."/>
            <person name="Fitzpatrick D."/>
            <person name="Nagy I."/>
            <person name="Doyle S."/>
            <person name="Anderson J.B."/>
            <person name="Grigoriev I.V."/>
            <person name="Gueldener U."/>
            <person name="Muensterkoetter M."/>
            <person name="Nagy L.G."/>
        </authorList>
    </citation>
    <scope>NUCLEOTIDE SEQUENCE [LARGE SCALE GENOMIC DNA]</scope>
    <source>
        <strain evidence="4">C18/9</strain>
    </source>
</reference>
<gene>
    <name evidence="3" type="ORF">ARMOST_09956</name>
</gene>
<evidence type="ECO:0008006" key="5">
    <source>
        <dbReference type="Google" id="ProtNLM"/>
    </source>
</evidence>
<feature type="compositionally biased region" description="Pro residues" evidence="1">
    <location>
        <begin position="146"/>
        <end position="156"/>
    </location>
</feature>
<keyword evidence="2" id="KW-1133">Transmembrane helix</keyword>